<organism evidence="1 2">
    <name type="scientific">Megalops atlanticus</name>
    <name type="common">Tarpon</name>
    <name type="synonym">Clupea gigantea</name>
    <dbReference type="NCBI Taxonomy" id="7932"/>
    <lineage>
        <taxon>Eukaryota</taxon>
        <taxon>Metazoa</taxon>
        <taxon>Chordata</taxon>
        <taxon>Craniata</taxon>
        <taxon>Vertebrata</taxon>
        <taxon>Euteleostomi</taxon>
        <taxon>Actinopterygii</taxon>
        <taxon>Neopterygii</taxon>
        <taxon>Teleostei</taxon>
        <taxon>Elopiformes</taxon>
        <taxon>Megalopidae</taxon>
        <taxon>Megalops</taxon>
    </lineage>
</organism>
<dbReference type="AlphaFoldDB" id="A0A9D3Q307"/>
<proteinExistence type="predicted"/>
<accession>A0A9D3Q307</accession>
<reference evidence="1" key="1">
    <citation type="submission" date="2021-01" db="EMBL/GenBank/DDBJ databases">
        <authorList>
            <person name="Zahm M."/>
            <person name="Roques C."/>
            <person name="Cabau C."/>
            <person name="Klopp C."/>
            <person name="Donnadieu C."/>
            <person name="Jouanno E."/>
            <person name="Lampietro C."/>
            <person name="Louis A."/>
            <person name="Herpin A."/>
            <person name="Echchiki A."/>
            <person name="Berthelot C."/>
            <person name="Parey E."/>
            <person name="Roest-Crollius H."/>
            <person name="Braasch I."/>
            <person name="Postlethwait J."/>
            <person name="Bobe J."/>
            <person name="Montfort J."/>
            <person name="Bouchez O."/>
            <person name="Begum T."/>
            <person name="Mejri S."/>
            <person name="Adams A."/>
            <person name="Chen W.-J."/>
            <person name="Guiguen Y."/>
        </authorList>
    </citation>
    <scope>NUCLEOTIDE SEQUENCE</scope>
    <source>
        <strain evidence="1">YG-15Mar2019-1</strain>
        <tissue evidence="1">Brain</tissue>
    </source>
</reference>
<protein>
    <submittedName>
        <fullName evidence="1">Uncharacterized protein</fullName>
    </submittedName>
</protein>
<gene>
    <name evidence="1" type="ORF">MATL_G00081740</name>
</gene>
<comment type="caution">
    <text evidence="1">The sequence shown here is derived from an EMBL/GenBank/DDBJ whole genome shotgun (WGS) entry which is preliminary data.</text>
</comment>
<keyword evidence="2" id="KW-1185">Reference proteome</keyword>
<name>A0A9D3Q307_MEGAT</name>
<sequence>MAVNRGLTPEAVQVLFLDDSKVSEASRCQHFDELAVASLVAICVPRFQYLLIWKIWKRECEGRLSVTHGETHCR</sequence>
<evidence type="ECO:0000313" key="2">
    <source>
        <dbReference type="Proteomes" id="UP001046870"/>
    </source>
</evidence>
<dbReference type="Proteomes" id="UP001046870">
    <property type="component" value="Chromosome 6"/>
</dbReference>
<dbReference type="EMBL" id="JAFDVH010000006">
    <property type="protein sequence ID" value="KAG7476338.1"/>
    <property type="molecule type" value="Genomic_DNA"/>
</dbReference>
<evidence type="ECO:0000313" key="1">
    <source>
        <dbReference type="EMBL" id="KAG7476338.1"/>
    </source>
</evidence>